<evidence type="ECO:0000259" key="6">
    <source>
        <dbReference type="PROSITE" id="PS50850"/>
    </source>
</evidence>
<evidence type="ECO:0000256" key="2">
    <source>
        <dbReference type="ARBA" id="ARBA00022692"/>
    </source>
</evidence>
<gene>
    <name evidence="7" type="ORF">L228DRAFT_279055</name>
</gene>
<evidence type="ECO:0000256" key="1">
    <source>
        <dbReference type="ARBA" id="ARBA00004141"/>
    </source>
</evidence>
<dbReference type="PANTHER" id="PTHR23502:SF60">
    <property type="entry name" value="MAJOR FACILITATOR SUPERFAMILY (MFS) PROFILE DOMAIN-CONTAINING PROTEIN-RELATED"/>
    <property type="match status" value="1"/>
</dbReference>
<dbReference type="InterPro" id="IPR011701">
    <property type="entry name" value="MFS"/>
</dbReference>
<dbReference type="GO" id="GO:0016020">
    <property type="term" value="C:membrane"/>
    <property type="evidence" value="ECO:0007669"/>
    <property type="project" value="UniProtKB-SubCell"/>
</dbReference>
<dbReference type="InterPro" id="IPR020846">
    <property type="entry name" value="MFS_dom"/>
</dbReference>
<dbReference type="GeneID" id="28900785"/>
<name>A0A165FH00_XYLHT</name>
<feature type="transmembrane region" description="Helical" evidence="5">
    <location>
        <begin position="350"/>
        <end position="370"/>
    </location>
</feature>
<keyword evidence="3 5" id="KW-1133">Transmembrane helix</keyword>
<accession>A0A165FH00</accession>
<dbReference type="STRING" id="1328760.A0A165FH00"/>
<evidence type="ECO:0000313" key="8">
    <source>
        <dbReference type="Proteomes" id="UP000076632"/>
    </source>
</evidence>
<feature type="transmembrane region" description="Helical" evidence="5">
    <location>
        <begin position="162"/>
        <end position="183"/>
    </location>
</feature>
<keyword evidence="4 5" id="KW-0472">Membrane</keyword>
<proteinExistence type="predicted"/>
<feature type="domain" description="Major facilitator superfamily (MFS) profile" evidence="6">
    <location>
        <begin position="36"/>
        <end position="467"/>
    </location>
</feature>
<dbReference type="EMBL" id="KV407462">
    <property type="protein sequence ID" value="KZF20969.1"/>
    <property type="molecule type" value="Genomic_DNA"/>
</dbReference>
<feature type="transmembrane region" description="Helical" evidence="5">
    <location>
        <begin position="36"/>
        <end position="59"/>
    </location>
</feature>
<dbReference type="PROSITE" id="PS50850">
    <property type="entry name" value="MFS"/>
    <property type="match status" value="1"/>
</dbReference>
<dbReference type="AlphaFoldDB" id="A0A165FH00"/>
<keyword evidence="2 5" id="KW-0812">Transmembrane</keyword>
<dbReference type="OMA" id="YQCIQAY"/>
<feature type="transmembrane region" description="Helical" evidence="5">
    <location>
        <begin position="310"/>
        <end position="329"/>
    </location>
</feature>
<evidence type="ECO:0000256" key="5">
    <source>
        <dbReference type="SAM" id="Phobius"/>
    </source>
</evidence>
<evidence type="ECO:0000313" key="7">
    <source>
        <dbReference type="EMBL" id="KZF20969.1"/>
    </source>
</evidence>
<feature type="transmembrane region" description="Helical" evidence="5">
    <location>
        <begin position="189"/>
        <end position="211"/>
    </location>
</feature>
<feature type="transmembrane region" description="Helical" evidence="5">
    <location>
        <begin position="132"/>
        <end position="150"/>
    </location>
</feature>
<dbReference type="InterPro" id="IPR036259">
    <property type="entry name" value="MFS_trans_sf"/>
</dbReference>
<feature type="transmembrane region" description="Helical" evidence="5">
    <location>
        <begin position="443"/>
        <end position="463"/>
    </location>
</feature>
<sequence length="484" mass="53281">MSITVRTPLLRNEHVSSQLREWDDPRKWSAVRKWTLAILVSNYAVMGPVSASMVVTSIKEISADLNLHSEVASQLLVGIFVLGLSLGPLFMAPLSEVYGRCRVLNTGHALFLVVNILSALETNGKRFLLLRFFGGFVGSSPNAIGTGILSDLWSNEDRGHSLAVYTFLPLAGPAIGPIMAQLILEKASWRYIFWASSSFIGATLLVGIFLLQETFAPVLLRKHSEQCIRPGHPTRCNVEHPFNKSSDRITWYALLKQEMSRPFILLGSQPIIQILALYIGYLFGLNQLTIATYQSLWTTSYREPKITASLHYISIALGFILGCQIGGPINDKIYAALKRKHGIGLPEFRTTAMIIASVFVPIGQILYGWTAQRTCYWIFPDIGIVIYSFGLIIGYQCIQSYVLDCYPTYSASAIGALSFLRALAGCAFPVLGPPLYRALGYGWTSSLLAAVAILVGLPAPMLLNAWGPRLRRLSPYAAGETVNL</sequence>
<dbReference type="RefSeq" id="XP_018186524.1">
    <property type="nucleotide sequence ID" value="XM_018335648.1"/>
</dbReference>
<dbReference type="SUPFAM" id="SSF103473">
    <property type="entry name" value="MFS general substrate transporter"/>
    <property type="match status" value="1"/>
</dbReference>
<dbReference type="Proteomes" id="UP000076632">
    <property type="component" value="Unassembled WGS sequence"/>
</dbReference>
<dbReference type="Pfam" id="PF07690">
    <property type="entry name" value="MFS_1"/>
    <property type="match status" value="1"/>
</dbReference>
<feature type="transmembrane region" description="Helical" evidence="5">
    <location>
        <begin position="263"/>
        <end position="283"/>
    </location>
</feature>
<evidence type="ECO:0000256" key="3">
    <source>
        <dbReference type="ARBA" id="ARBA00022989"/>
    </source>
</evidence>
<protein>
    <submittedName>
        <fullName evidence="7">MFS general substrate transporter</fullName>
    </submittedName>
</protein>
<feature type="transmembrane region" description="Helical" evidence="5">
    <location>
        <begin position="410"/>
        <end position="431"/>
    </location>
</feature>
<feature type="transmembrane region" description="Helical" evidence="5">
    <location>
        <begin position="71"/>
        <end position="91"/>
    </location>
</feature>
<dbReference type="PANTHER" id="PTHR23502">
    <property type="entry name" value="MAJOR FACILITATOR SUPERFAMILY"/>
    <property type="match status" value="1"/>
</dbReference>
<feature type="transmembrane region" description="Helical" evidence="5">
    <location>
        <begin position="376"/>
        <end position="398"/>
    </location>
</feature>
<dbReference type="GO" id="GO:0022857">
    <property type="term" value="F:transmembrane transporter activity"/>
    <property type="evidence" value="ECO:0007669"/>
    <property type="project" value="InterPro"/>
</dbReference>
<reference evidence="7 8" key="1">
    <citation type="journal article" date="2016" name="Fungal Biol.">
        <title>The genome of Xylona heveae provides a window into fungal endophytism.</title>
        <authorList>
            <person name="Gazis R."/>
            <person name="Kuo A."/>
            <person name="Riley R."/>
            <person name="LaButti K."/>
            <person name="Lipzen A."/>
            <person name="Lin J."/>
            <person name="Amirebrahimi M."/>
            <person name="Hesse C.N."/>
            <person name="Spatafora J.W."/>
            <person name="Henrissat B."/>
            <person name="Hainaut M."/>
            <person name="Grigoriev I.V."/>
            <person name="Hibbett D.S."/>
        </authorList>
    </citation>
    <scope>NUCLEOTIDE SEQUENCE [LARGE SCALE GENOMIC DNA]</scope>
    <source>
        <strain evidence="7 8">TC161</strain>
    </source>
</reference>
<dbReference type="Gene3D" id="1.20.1250.20">
    <property type="entry name" value="MFS general substrate transporter like domains"/>
    <property type="match status" value="1"/>
</dbReference>
<dbReference type="OrthoDB" id="6770063at2759"/>
<comment type="subcellular location">
    <subcellularLocation>
        <location evidence="1">Membrane</location>
        <topology evidence="1">Multi-pass membrane protein</topology>
    </subcellularLocation>
</comment>
<dbReference type="InParanoid" id="A0A165FH00"/>
<organism evidence="7 8">
    <name type="scientific">Xylona heveae (strain CBS 132557 / TC161)</name>
    <dbReference type="NCBI Taxonomy" id="1328760"/>
    <lineage>
        <taxon>Eukaryota</taxon>
        <taxon>Fungi</taxon>
        <taxon>Dikarya</taxon>
        <taxon>Ascomycota</taxon>
        <taxon>Pezizomycotina</taxon>
        <taxon>Xylonomycetes</taxon>
        <taxon>Xylonales</taxon>
        <taxon>Xylonaceae</taxon>
        <taxon>Xylona</taxon>
    </lineage>
</organism>
<keyword evidence="8" id="KW-1185">Reference proteome</keyword>
<evidence type="ECO:0000256" key="4">
    <source>
        <dbReference type="ARBA" id="ARBA00023136"/>
    </source>
</evidence>